<organism evidence="2 3">
    <name type="scientific">Coptis chinensis</name>
    <dbReference type="NCBI Taxonomy" id="261450"/>
    <lineage>
        <taxon>Eukaryota</taxon>
        <taxon>Viridiplantae</taxon>
        <taxon>Streptophyta</taxon>
        <taxon>Embryophyta</taxon>
        <taxon>Tracheophyta</taxon>
        <taxon>Spermatophyta</taxon>
        <taxon>Magnoliopsida</taxon>
        <taxon>Ranunculales</taxon>
        <taxon>Ranunculaceae</taxon>
        <taxon>Coptidoideae</taxon>
        <taxon>Coptis</taxon>
    </lineage>
</organism>
<reference evidence="2 3" key="1">
    <citation type="submission" date="2020-10" db="EMBL/GenBank/DDBJ databases">
        <title>The Coptis chinensis genome and diversification of protoberbering-type alkaloids.</title>
        <authorList>
            <person name="Wang B."/>
            <person name="Shu S."/>
            <person name="Song C."/>
            <person name="Liu Y."/>
        </authorList>
    </citation>
    <scope>NUCLEOTIDE SEQUENCE [LARGE SCALE GENOMIC DNA]</scope>
    <source>
        <strain evidence="2">HL-2020</strain>
        <tissue evidence="2">Leaf</tissue>
    </source>
</reference>
<dbReference type="InterPro" id="IPR005174">
    <property type="entry name" value="KIB1-4_b-propeller"/>
</dbReference>
<sequence length="168" mass="19009">MEMANNKFAIAKELVEESNGFRWIDLPMDILRSIAMHLPSSADYMNFGSVCKSFALSIPQRPLTTQYPQLMFSNRTSLCSFCDLMHNVTYCFDMPDLLGARIRFSKDGWCLMSKGDYSMFFFNPFTKVTVTLPDLPKHFANDGFSFTQVPTSPDCIVFGIGGPADFFV</sequence>
<dbReference type="Pfam" id="PF03478">
    <property type="entry name" value="Beta-prop_KIB1-4"/>
    <property type="match status" value="1"/>
</dbReference>
<dbReference type="Proteomes" id="UP000631114">
    <property type="component" value="Unassembled WGS sequence"/>
</dbReference>
<name>A0A835IC04_9MAGN</name>
<dbReference type="AlphaFoldDB" id="A0A835IC04"/>
<protein>
    <recommendedName>
        <fullName evidence="1">KIB1-4 beta-propeller domain-containing protein</fullName>
    </recommendedName>
</protein>
<gene>
    <name evidence="2" type="ORF">IFM89_009242</name>
</gene>
<keyword evidence="3" id="KW-1185">Reference proteome</keyword>
<proteinExistence type="predicted"/>
<accession>A0A835IC04</accession>
<feature type="domain" description="KIB1-4 beta-propeller" evidence="1">
    <location>
        <begin position="86"/>
        <end position="163"/>
    </location>
</feature>
<dbReference type="SUPFAM" id="SSF81383">
    <property type="entry name" value="F-box domain"/>
    <property type="match status" value="1"/>
</dbReference>
<evidence type="ECO:0000313" key="3">
    <source>
        <dbReference type="Proteomes" id="UP000631114"/>
    </source>
</evidence>
<evidence type="ECO:0000313" key="2">
    <source>
        <dbReference type="EMBL" id="KAF9613572.1"/>
    </source>
</evidence>
<dbReference type="EMBL" id="JADFTS010000003">
    <property type="protein sequence ID" value="KAF9613572.1"/>
    <property type="molecule type" value="Genomic_DNA"/>
</dbReference>
<evidence type="ECO:0000259" key="1">
    <source>
        <dbReference type="Pfam" id="PF03478"/>
    </source>
</evidence>
<dbReference type="InterPro" id="IPR036047">
    <property type="entry name" value="F-box-like_dom_sf"/>
</dbReference>
<dbReference type="PANTHER" id="PTHR44259">
    <property type="entry name" value="OS07G0183000 PROTEIN-RELATED"/>
    <property type="match status" value="1"/>
</dbReference>
<dbReference type="PANTHER" id="PTHR44259:SF114">
    <property type="entry name" value="OS06G0707300 PROTEIN"/>
    <property type="match status" value="1"/>
</dbReference>
<dbReference type="OrthoDB" id="1863935at2759"/>
<comment type="caution">
    <text evidence="2">The sequence shown here is derived from an EMBL/GenBank/DDBJ whole genome shotgun (WGS) entry which is preliminary data.</text>
</comment>
<dbReference type="InterPro" id="IPR050942">
    <property type="entry name" value="F-box_BR-signaling"/>
</dbReference>